<dbReference type="InterPro" id="IPR032803">
    <property type="entry name" value="PLDc_3"/>
</dbReference>
<dbReference type="Proteomes" id="UP000285301">
    <property type="component" value="Unassembled WGS sequence"/>
</dbReference>
<evidence type="ECO:0000313" key="3">
    <source>
        <dbReference type="EMBL" id="RWS15347.1"/>
    </source>
</evidence>
<dbReference type="SMART" id="SM00155">
    <property type="entry name" value="PLDc"/>
    <property type="match status" value="2"/>
</dbReference>
<feature type="domain" description="PLD phosphodiesterase" evidence="2">
    <location>
        <begin position="316"/>
        <end position="342"/>
    </location>
</feature>
<evidence type="ECO:0000259" key="2">
    <source>
        <dbReference type="PROSITE" id="PS50035"/>
    </source>
</evidence>
<feature type="non-terminal residue" evidence="3">
    <location>
        <position position="1"/>
    </location>
</feature>
<dbReference type="STRING" id="1965070.A0A3S3QX19"/>
<dbReference type="GO" id="GO:0003824">
    <property type="term" value="F:catalytic activity"/>
    <property type="evidence" value="ECO:0007669"/>
    <property type="project" value="InterPro"/>
</dbReference>
<accession>A0A3S3QX19</accession>
<dbReference type="AlphaFoldDB" id="A0A3S3QX19"/>
<dbReference type="SUPFAM" id="SSF56024">
    <property type="entry name" value="Phospholipase D/nuclease"/>
    <property type="match status" value="2"/>
</dbReference>
<dbReference type="PANTHER" id="PTHR10185:SF17">
    <property type="entry name" value="GM01519P-RELATED"/>
    <property type="match status" value="1"/>
</dbReference>
<dbReference type="PROSITE" id="PS50035">
    <property type="entry name" value="PLD"/>
    <property type="match status" value="2"/>
</dbReference>
<gene>
    <name evidence="3" type="ORF">B4U79_10585</name>
</gene>
<evidence type="ECO:0000256" key="1">
    <source>
        <dbReference type="ARBA" id="ARBA00008664"/>
    </source>
</evidence>
<comment type="similarity">
    <text evidence="1">Belongs to the phospholipase D family.</text>
</comment>
<dbReference type="PANTHER" id="PTHR10185">
    <property type="entry name" value="PHOSPHOLIPASE D - RELATED"/>
    <property type="match status" value="1"/>
</dbReference>
<dbReference type="InterPro" id="IPR050874">
    <property type="entry name" value="Diverse_PLD-related"/>
</dbReference>
<dbReference type="InterPro" id="IPR001736">
    <property type="entry name" value="PLipase_D/transphosphatidylase"/>
</dbReference>
<proteinExistence type="inferred from homology"/>
<dbReference type="Gene3D" id="3.30.870.10">
    <property type="entry name" value="Endonuclease Chain A"/>
    <property type="match status" value="2"/>
</dbReference>
<organism evidence="3 4">
    <name type="scientific">Dinothrombium tinctorium</name>
    <dbReference type="NCBI Taxonomy" id="1965070"/>
    <lineage>
        <taxon>Eukaryota</taxon>
        <taxon>Metazoa</taxon>
        <taxon>Ecdysozoa</taxon>
        <taxon>Arthropoda</taxon>
        <taxon>Chelicerata</taxon>
        <taxon>Arachnida</taxon>
        <taxon>Acari</taxon>
        <taxon>Acariformes</taxon>
        <taxon>Trombidiformes</taxon>
        <taxon>Prostigmata</taxon>
        <taxon>Anystina</taxon>
        <taxon>Parasitengona</taxon>
        <taxon>Trombidioidea</taxon>
        <taxon>Trombidiidae</taxon>
        <taxon>Dinothrombium</taxon>
    </lineage>
</organism>
<reference evidence="3 4" key="1">
    <citation type="journal article" date="2018" name="Gigascience">
        <title>Genomes of trombidid mites reveal novel predicted allergens and laterally-transferred genes associated with secondary metabolism.</title>
        <authorList>
            <person name="Dong X."/>
            <person name="Chaisiri K."/>
            <person name="Xia D."/>
            <person name="Armstrong S.D."/>
            <person name="Fang Y."/>
            <person name="Donnelly M.J."/>
            <person name="Kadowaki T."/>
            <person name="McGarry J.W."/>
            <person name="Darby A.C."/>
            <person name="Makepeace B.L."/>
        </authorList>
    </citation>
    <scope>NUCLEOTIDE SEQUENCE [LARGE SCALE GENOMIC DNA]</scope>
    <source>
        <strain evidence="3">UoL-WK</strain>
    </source>
</reference>
<evidence type="ECO:0000313" key="4">
    <source>
        <dbReference type="Proteomes" id="UP000285301"/>
    </source>
</evidence>
<dbReference type="EMBL" id="NCKU01000486">
    <property type="protein sequence ID" value="RWS15347.1"/>
    <property type="molecule type" value="Genomic_DNA"/>
</dbReference>
<dbReference type="OrthoDB" id="1923775at2759"/>
<comment type="caution">
    <text evidence="3">The sequence shown here is derived from an EMBL/GenBank/DDBJ whole genome shotgun (WGS) entry which is preliminary data.</text>
</comment>
<keyword evidence="4" id="KW-1185">Reference proteome</keyword>
<dbReference type="CDD" id="cd09106">
    <property type="entry name" value="PLDc_vPLD3_4_5_like_1"/>
    <property type="match status" value="1"/>
</dbReference>
<dbReference type="CDD" id="cd09107">
    <property type="entry name" value="PLDc_vPLD3_4_5_like_2"/>
    <property type="match status" value="1"/>
</dbReference>
<protein>
    <submittedName>
        <fullName evidence="3">Phospholipase D3-like protein</fullName>
    </submittedName>
</protein>
<name>A0A3S3QX19_9ACAR</name>
<sequence length="388" mass="44254">SEKVWNSTFEVELSMINGAKQSIEISALYWTLLCEDVLQQRVGGCEKGEAILKALLNAARRNVTIRIATNYNKQNMSSSADLQMLHSAGAELRFVDFTRLVGAGVLHTKFIIADNRTFYIGSSNMDWRSLTQVKELGVFVADCPLLARDLHKIFQVYWILGNASAKIPEKWPDYLATNINVENPLSLDLGVNPASVYISSSPKQFNPTNRTNDIDALLNVINSAKKFIYISVMDYSPVFLYQQPNKYWPVIDDALKRVVIEKGVKVKILASNWKYTRKNMFVYLNSLNAFYRYRYGGRIDVKIFTVPPLPNIEIPFARVNHNKYMVTDEHAFIGTSNWSADYFVNTGGVSFIVKNGFTNKNDIRSQLEQLFLRDWNSNYTSYANKHDS</sequence>
<feature type="domain" description="PLD phosphodiesterase" evidence="2">
    <location>
        <begin position="102"/>
        <end position="129"/>
    </location>
</feature>
<dbReference type="Pfam" id="PF13918">
    <property type="entry name" value="PLDc_3"/>
    <property type="match status" value="1"/>
</dbReference>